<sequence length="314" mass="34939">MSDDIWLVAPNDAYVQWQREEATGSDRRAFADQSIVQHCSMFSRFNDYLIAHRATVASFGADHIDGFFAELAQDCAPGTTTRLRYLKLIDRFTRHLVNIQLRGDNPAAQMLVNESWPQDEPTPIYLSSEDDARLQAVCVATEGAAFKELRNSAIVALFLASGVTAAELKLLRVDDLDTHGERPTVFVDKHGPRIARRVPIDAFAIDVLRSYHEARSSIQSPTQWLFIATAGGKPMLPDTMLKCVRIALRRADLSAADESPRLLRNTFGRRHILAGKTNEQVSNLMGLSSHRTATRLRQTVDVGVMLHGNRSNGA</sequence>
<keyword evidence="3" id="KW-0238">DNA-binding</keyword>
<proteinExistence type="inferred from homology"/>
<accession>A0A158CAL8</accession>
<reference evidence="7" key="1">
    <citation type="submission" date="2016-01" db="EMBL/GenBank/DDBJ databases">
        <authorList>
            <person name="Peeters Charlotte."/>
        </authorList>
    </citation>
    <scope>NUCLEOTIDE SEQUENCE [LARGE SCALE GENOMIC DNA]</scope>
</reference>
<gene>
    <name evidence="6" type="ORF">AWB76_05327</name>
</gene>
<dbReference type="InterPro" id="IPR013762">
    <property type="entry name" value="Integrase-like_cat_sf"/>
</dbReference>
<evidence type="ECO:0000313" key="7">
    <source>
        <dbReference type="Proteomes" id="UP000054624"/>
    </source>
</evidence>
<dbReference type="AlphaFoldDB" id="A0A158CAL8"/>
<dbReference type="SUPFAM" id="SSF56349">
    <property type="entry name" value="DNA breaking-rejoining enzymes"/>
    <property type="match status" value="1"/>
</dbReference>
<dbReference type="EMBL" id="FCOI02000021">
    <property type="protein sequence ID" value="SAK79408.1"/>
    <property type="molecule type" value="Genomic_DNA"/>
</dbReference>
<evidence type="ECO:0000259" key="5">
    <source>
        <dbReference type="PROSITE" id="PS51898"/>
    </source>
</evidence>
<dbReference type="GO" id="GO:0003677">
    <property type="term" value="F:DNA binding"/>
    <property type="evidence" value="ECO:0007669"/>
    <property type="project" value="UniProtKB-KW"/>
</dbReference>
<comment type="similarity">
    <text evidence="1">Belongs to the 'phage' integrase family.</text>
</comment>
<dbReference type="PANTHER" id="PTHR30349:SF41">
    <property type="entry name" value="INTEGRASE_RECOMBINASE PROTEIN MJ0367-RELATED"/>
    <property type="match status" value="1"/>
</dbReference>
<dbReference type="OrthoDB" id="8956973at2"/>
<keyword evidence="7" id="KW-1185">Reference proteome</keyword>
<dbReference type="InterPro" id="IPR050090">
    <property type="entry name" value="Tyrosine_recombinase_XerCD"/>
</dbReference>
<feature type="domain" description="Tyr recombinase" evidence="5">
    <location>
        <begin position="121"/>
        <end position="311"/>
    </location>
</feature>
<name>A0A158CAL8_9BURK</name>
<dbReference type="Proteomes" id="UP000054624">
    <property type="component" value="Unassembled WGS sequence"/>
</dbReference>
<dbReference type="InterPro" id="IPR002104">
    <property type="entry name" value="Integrase_catalytic"/>
</dbReference>
<protein>
    <submittedName>
        <fullName evidence="6">Phage integrase family protein</fullName>
    </submittedName>
</protein>
<keyword evidence="2" id="KW-0229">DNA integration</keyword>
<dbReference type="InterPro" id="IPR011010">
    <property type="entry name" value="DNA_brk_join_enz"/>
</dbReference>
<evidence type="ECO:0000313" key="6">
    <source>
        <dbReference type="EMBL" id="SAK79408.1"/>
    </source>
</evidence>
<evidence type="ECO:0000256" key="4">
    <source>
        <dbReference type="ARBA" id="ARBA00023172"/>
    </source>
</evidence>
<keyword evidence="4" id="KW-0233">DNA recombination</keyword>
<dbReference type="Gene3D" id="1.10.443.10">
    <property type="entry name" value="Intergrase catalytic core"/>
    <property type="match status" value="1"/>
</dbReference>
<dbReference type="GO" id="GO:0015074">
    <property type="term" value="P:DNA integration"/>
    <property type="evidence" value="ECO:0007669"/>
    <property type="project" value="UniProtKB-KW"/>
</dbReference>
<dbReference type="PANTHER" id="PTHR30349">
    <property type="entry name" value="PHAGE INTEGRASE-RELATED"/>
    <property type="match status" value="1"/>
</dbReference>
<evidence type="ECO:0000256" key="3">
    <source>
        <dbReference type="ARBA" id="ARBA00023125"/>
    </source>
</evidence>
<evidence type="ECO:0000256" key="2">
    <source>
        <dbReference type="ARBA" id="ARBA00022908"/>
    </source>
</evidence>
<dbReference type="CDD" id="cd00397">
    <property type="entry name" value="DNA_BRE_C"/>
    <property type="match status" value="1"/>
</dbReference>
<organism evidence="6 7">
    <name type="scientific">Caballeronia temeraria</name>
    <dbReference type="NCBI Taxonomy" id="1777137"/>
    <lineage>
        <taxon>Bacteria</taxon>
        <taxon>Pseudomonadati</taxon>
        <taxon>Pseudomonadota</taxon>
        <taxon>Betaproteobacteria</taxon>
        <taxon>Burkholderiales</taxon>
        <taxon>Burkholderiaceae</taxon>
        <taxon>Caballeronia</taxon>
    </lineage>
</organism>
<evidence type="ECO:0000256" key="1">
    <source>
        <dbReference type="ARBA" id="ARBA00008857"/>
    </source>
</evidence>
<dbReference type="GO" id="GO:0006310">
    <property type="term" value="P:DNA recombination"/>
    <property type="evidence" value="ECO:0007669"/>
    <property type="project" value="UniProtKB-KW"/>
</dbReference>
<dbReference type="STRING" id="1777137.AWB76_05327"/>
<dbReference type="PROSITE" id="PS51898">
    <property type="entry name" value="TYR_RECOMBINASE"/>
    <property type="match status" value="1"/>
</dbReference>
<dbReference type="Pfam" id="PF00589">
    <property type="entry name" value="Phage_integrase"/>
    <property type="match status" value="1"/>
</dbReference>
<dbReference type="RefSeq" id="WP_061163024.1">
    <property type="nucleotide sequence ID" value="NZ_FCOI02000021.1"/>
</dbReference>